<dbReference type="CDD" id="cd19756">
    <property type="entry name" value="Bbox2"/>
    <property type="match status" value="1"/>
</dbReference>
<keyword evidence="1" id="KW-0479">Metal-binding</keyword>
<keyword evidence="1" id="KW-0863">Zinc-finger</keyword>
<evidence type="ECO:0000313" key="5">
    <source>
        <dbReference type="Proteomes" id="UP000507470"/>
    </source>
</evidence>
<feature type="coiled-coil region" evidence="2">
    <location>
        <begin position="125"/>
        <end position="162"/>
    </location>
</feature>
<dbReference type="InterPro" id="IPR000315">
    <property type="entry name" value="Znf_B-box"/>
</dbReference>
<accession>A0A6J8DBI9</accession>
<protein>
    <recommendedName>
        <fullName evidence="3">B box-type domain-containing protein</fullName>
    </recommendedName>
</protein>
<feature type="domain" description="B box-type" evidence="3">
    <location>
        <begin position="11"/>
        <end position="59"/>
    </location>
</feature>
<sequence>MAYSASVKRSQDVLVCGLCEKDTKVKVKCMDCDLYLCQTCKDKGHAKFKNADLHDVVALKDIHSHEAKFKPVQCREHVKQYSCMYCLTCEQLVCPICISKTHHKHDMVEIETMCKKKLIEVQAFRHKVENQMEEVLEKLRLLQETKEEDEYLIKELQKIEESFETKETEKFIDGTSNLQRNMEKFNNSIIVFKKLQEGTPKATSFVKNIKLEKKGTYKTSIPFIGSITSDEEGKIWIVDGDQCIKQLEIKDGVNTVKSNKIKRDLGELRCLNKNKIYFTSSTQILCLIRKNNIKMLKDFTPIEVFTIHISRGNEIIVGMDLRETEITYNQPVIIRLDFDGRISQVYKNTGGQLLTTDLVRCCTTFKDGTICYLDSPNSYREAGYVVHIDNNGIIQWKYSGNTFINSEDQPFIPIEVLTTELNNLIISDRNVGCLHILTSGGTVLTILDMKSVGINDPEAMTMDIHKTLWITCPENDTVVLNAVTCSGC</sequence>
<reference evidence="4 5" key="1">
    <citation type="submission" date="2020-06" db="EMBL/GenBank/DDBJ databases">
        <authorList>
            <person name="Li R."/>
            <person name="Bekaert M."/>
        </authorList>
    </citation>
    <scope>NUCLEOTIDE SEQUENCE [LARGE SCALE GENOMIC DNA]</scope>
    <source>
        <strain evidence="5">wild</strain>
    </source>
</reference>
<keyword evidence="2" id="KW-0175">Coiled coil</keyword>
<name>A0A6J8DBI9_MYTCO</name>
<dbReference type="CDD" id="cd19757">
    <property type="entry name" value="Bbox1"/>
    <property type="match status" value="1"/>
</dbReference>
<keyword evidence="5" id="KW-1185">Reference proteome</keyword>
<dbReference type="PANTHER" id="PTHR25462:SF296">
    <property type="entry name" value="MEIOTIC P26, ISOFORM F"/>
    <property type="match status" value="1"/>
</dbReference>
<organism evidence="4 5">
    <name type="scientific">Mytilus coruscus</name>
    <name type="common">Sea mussel</name>
    <dbReference type="NCBI Taxonomy" id="42192"/>
    <lineage>
        <taxon>Eukaryota</taxon>
        <taxon>Metazoa</taxon>
        <taxon>Spiralia</taxon>
        <taxon>Lophotrochozoa</taxon>
        <taxon>Mollusca</taxon>
        <taxon>Bivalvia</taxon>
        <taxon>Autobranchia</taxon>
        <taxon>Pteriomorphia</taxon>
        <taxon>Mytilida</taxon>
        <taxon>Mytiloidea</taxon>
        <taxon>Mytilidae</taxon>
        <taxon>Mytilinae</taxon>
        <taxon>Mytilus</taxon>
    </lineage>
</organism>
<evidence type="ECO:0000313" key="4">
    <source>
        <dbReference type="EMBL" id="CAC5404440.1"/>
    </source>
</evidence>
<dbReference type="EMBL" id="CACVKT020006950">
    <property type="protein sequence ID" value="CAC5404440.1"/>
    <property type="molecule type" value="Genomic_DNA"/>
</dbReference>
<evidence type="ECO:0000259" key="3">
    <source>
        <dbReference type="PROSITE" id="PS50119"/>
    </source>
</evidence>
<evidence type="ECO:0000256" key="2">
    <source>
        <dbReference type="SAM" id="Coils"/>
    </source>
</evidence>
<dbReference type="PROSITE" id="PS50119">
    <property type="entry name" value="ZF_BBOX"/>
    <property type="match status" value="2"/>
</dbReference>
<feature type="domain" description="B box-type" evidence="3">
    <location>
        <begin position="69"/>
        <end position="110"/>
    </location>
</feature>
<dbReference type="Proteomes" id="UP000507470">
    <property type="component" value="Unassembled WGS sequence"/>
</dbReference>
<proteinExistence type="predicted"/>
<keyword evidence="1" id="KW-0862">Zinc</keyword>
<gene>
    <name evidence="4" type="ORF">MCOR_38225</name>
</gene>
<dbReference type="OrthoDB" id="6143473at2759"/>
<dbReference type="InterPro" id="IPR047153">
    <property type="entry name" value="TRIM45/56/19-like"/>
</dbReference>
<dbReference type="SUPFAM" id="SSF63829">
    <property type="entry name" value="Calcium-dependent phosphotriesterase"/>
    <property type="match status" value="1"/>
</dbReference>
<evidence type="ECO:0000256" key="1">
    <source>
        <dbReference type="PROSITE-ProRule" id="PRU00024"/>
    </source>
</evidence>
<dbReference type="Gene3D" id="3.30.160.60">
    <property type="entry name" value="Classic Zinc Finger"/>
    <property type="match status" value="1"/>
</dbReference>
<dbReference type="SUPFAM" id="SSF57845">
    <property type="entry name" value="B-box zinc-binding domain"/>
    <property type="match status" value="1"/>
</dbReference>
<dbReference type="PANTHER" id="PTHR25462">
    <property type="entry name" value="BONUS, ISOFORM C-RELATED"/>
    <property type="match status" value="1"/>
</dbReference>
<dbReference type="GO" id="GO:0008270">
    <property type="term" value="F:zinc ion binding"/>
    <property type="evidence" value="ECO:0007669"/>
    <property type="project" value="UniProtKB-KW"/>
</dbReference>
<dbReference type="AlphaFoldDB" id="A0A6J8DBI9"/>